<evidence type="ECO:0000256" key="6">
    <source>
        <dbReference type="SAM" id="Phobius"/>
    </source>
</evidence>
<reference evidence="8" key="2">
    <citation type="journal article" date="2023" name="IMA Fungus">
        <title>Comparative genomic study of the Penicillium genus elucidates a diverse pangenome and 15 lateral gene transfer events.</title>
        <authorList>
            <person name="Petersen C."/>
            <person name="Sorensen T."/>
            <person name="Nielsen M.R."/>
            <person name="Sondergaard T.E."/>
            <person name="Sorensen J.L."/>
            <person name="Fitzpatrick D.A."/>
            <person name="Frisvad J.C."/>
            <person name="Nielsen K.L."/>
        </authorList>
    </citation>
    <scope>NUCLEOTIDE SEQUENCE</scope>
    <source>
        <strain evidence="8">IBT 3081</strain>
    </source>
</reference>
<evidence type="ECO:0000259" key="7">
    <source>
        <dbReference type="Pfam" id="PF20684"/>
    </source>
</evidence>
<feature type="domain" description="Rhodopsin" evidence="7">
    <location>
        <begin position="31"/>
        <end position="274"/>
    </location>
</feature>
<accession>A0A9W9SQX4</accession>
<feature type="transmembrane region" description="Helical" evidence="6">
    <location>
        <begin position="132"/>
        <end position="150"/>
    </location>
</feature>
<evidence type="ECO:0000313" key="9">
    <source>
        <dbReference type="Proteomes" id="UP001147752"/>
    </source>
</evidence>
<dbReference type="EMBL" id="JAPZBT010000001">
    <property type="protein sequence ID" value="KAJ5383002.1"/>
    <property type="molecule type" value="Genomic_DNA"/>
</dbReference>
<dbReference type="RefSeq" id="XP_056582778.1">
    <property type="nucleotide sequence ID" value="XM_056718643.1"/>
</dbReference>
<feature type="transmembrane region" description="Helical" evidence="6">
    <location>
        <begin position="214"/>
        <end position="236"/>
    </location>
</feature>
<dbReference type="Proteomes" id="UP001147752">
    <property type="component" value="Unassembled WGS sequence"/>
</dbReference>
<comment type="caution">
    <text evidence="8">The sequence shown here is derived from an EMBL/GenBank/DDBJ whole genome shotgun (WGS) entry which is preliminary data.</text>
</comment>
<name>A0A9W9SQX4_9EURO</name>
<reference evidence="8" key="1">
    <citation type="submission" date="2022-12" db="EMBL/GenBank/DDBJ databases">
        <authorList>
            <person name="Petersen C."/>
        </authorList>
    </citation>
    <scope>NUCLEOTIDE SEQUENCE</scope>
    <source>
        <strain evidence="8">IBT 3081</strain>
    </source>
</reference>
<dbReference type="AlphaFoldDB" id="A0A9W9SQX4"/>
<dbReference type="InterPro" id="IPR052337">
    <property type="entry name" value="SAT4-like"/>
</dbReference>
<dbReference type="GO" id="GO:0016020">
    <property type="term" value="C:membrane"/>
    <property type="evidence" value="ECO:0007669"/>
    <property type="project" value="UniProtKB-SubCell"/>
</dbReference>
<dbReference type="GeneID" id="81457826"/>
<dbReference type="Pfam" id="PF20684">
    <property type="entry name" value="Fung_rhodopsin"/>
    <property type="match status" value="1"/>
</dbReference>
<feature type="transmembrane region" description="Helical" evidence="6">
    <location>
        <begin position="181"/>
        <end position="202"/>
    </location>
</feature>
<keyword evidence="9" id="KW-1185">Reference proteome</keyword>
<comment type="subcellular location">
    <subcellularLocation>
        <location evidence="1">Membrane</location>
        <topology evidence="1">Multi-pass membrane protein</topology>
    </subcellularLocation>
</comment>
<feature type="transmembrane region" description="Helical" evidence="6">
    <location>
        <begin position="103"/>
        <end position="120"/>
    </location>
</feature>
<evidence type="ECO:0000256" key="5">
    <source>
        <dbReference type="ARBA" id="ARBA00038359"/>
    </source>
</evidence>
<dbReference type="PANTHER" id="PTHR33048">
    <property type="entry name" value="PTH11-LIKE INTEGRAL MEMBRANE PROTEIN (AFU_ORTHOLOGUE AFUA_5G11245)"/>
    <property type="match status" value="1"/>
</dbReference>
<keyword evidence="2 6" id="KW-0812">Transmembrane</keyword>
<proteinExistence type="inferred from homology"/>
<dbReference type="PANTHER" id="PTHR33048:SF47">
    <property type="entry name" value="INTEGRAL MEMBRANE PROTEIN-RELATED"/>
    <property type="match status" value="1"/>
</dbReference>
<evidence type="ECO:0000256" key="3">
    <source>
        <dbReference type="ARBA" id="ARBA00022989"/>
    </source>
</evidence>
<evidence type="ECO:0000313" key="8">
    <source>
        <dbReference type="EMBL" id="KAJ5383002.1"/>
    </source>
</evidence>
<organism evidence="8 9">
    <name type="scientific">Penicillium concentricum</name>
    <dbReference type="NCBI Taxonomy" id="293559"/>
    <lineage>
        <taxon>Eukaryota</taxon>
        <taxon>Fungi</taxon>
        <taxon>Dikarya</taxon>
        <taxon>Ascomycota</taxon>
        <taxon>Pezizomycotina</taxon>
        <taxon>Eurotiomycetes</taxon>
        <taxon>Eurotiomycetidae</taxon>
        <taxon>Eurotiales</taxon>
        <taxon>Aspergillaceae</taxon>
        <taxon>Penicillium</taxon>
    </lineage>
</organism>
<keyword evidence="4 6" id="KW-0472">Membrane</keyword>
<sequence>MADFDEQDSRVPETAVLWTLTGISLVFVVFRIYAQVASFRRLFLDDFLVIFAWVIMLTAAVIWQVEGKVLYELYAISAGEKPLTLQFLPRYNTFMRFNAPFEILFYSALWCVKFSFMALFYRISAKVKPLRIWWFVVLFCTTSVYIASVADIEYKCSLGGIEYIITQCPQSHHVHYENRMFWANCAGDVITDWMILSIPFLVLWKTKISLRKKLILLSIFSATIFIMIVAIIRVVVGMTYDRQINIDWLFFWSFVEVDVAIIVSCVASLRQLFVTSQNQSSSARAAYHIMTDPIMKKSKEESSQALAPSVGDVESLTNDDVPMSSLSVVHVRQDFEVTRSDAGESANGNKAKAFLMKRVSFHDDESELTYVLAINAEPRIRWKDLPHRIKCFYLYRQIQIHGQSQSAWSNLIQGILDLPNQRKTKETETLINQLIDVCLSVKFNRCGKLLDCDLYMADSKVMITRRVGVFYPSHEPFETALKYALATSEIQRGDCVQLQRVLDQGVRLTRFSDQLPVIPLKLAAETGSGAIIELLIAHGCPKRYRSYQCMYWDDDINVINTMAESGAWWDQHIVPRSGEGWGPSYGGRLSTHAIDQGTIVGHYGCCRYLQRSKELIPQSLLN</sequence>
<evidence type="ECO:0000256" key="1">
    <source>
        <dbReference type="ARBA" id="ARBA00004141"/>
    </source>
</evidence>
<protein>
    <recommendedName>
        <fullName evidence="7">Rhodopsin domain-containing protein</fullName>
    </recommendedName>
</protein>
<feature type="transmembrane region" description="Helical" evidence="6">
    <location>
        <begin position="46"/>
        <end position="65"/>
    </location>
</feature>
<keyword evidence="3 6" id="KW-1133">Transmembrane helix</keyword>
<dbReference type="OrthoDB" id="444631at2759"/>
<gene>
    <name evidence="8" type="ORF">N7517_000913</name>
</gene>
<evidence type="ECO:0000256" key="4">
    <source>
        <dbReference type="ARBA" id="ARBA00023136"/>
    </source>
</evidence>
<comment type="similarity">
    <text evidence="5">Belongs to the SAT4 family.</text>
</comment>
<dbReference type="InterPro" id="IPR049326">
    <property type="entry name" value="Rhodopsin_dom_fungi"/>
</dbReference>
<feature type="transmembrane region" description="Helical" evidence="6">
    <location>
        <begin position="15"/>
        <end position="34"/>
    </location>
</feature>
<evidence type="ECO:0000256" key="2">
    <source>
        <dbReference type="ARBA" id="ARBA00022692"/>
    </source>
</evidence>